<sequence>MHHLWIKWIAIKVWLFMADGGSSLPTEAPLFQNKPFVVLWNAPTEQCRLRYNVDLHLDVFDIISNANETLSGSSVTIFYHTQLGYYPYFLDDGDPINGGVPQNENLTKHLTKTKADINKFIPMRKFRGLAVIDWENWRPQWDRNWGNKNIYRKKSLELVRQRYPQWSEDKIKRMAKDEFEKAGKKFMNDTLLLAELMRQNGLWGYYLYPDCYNYNYKVNPAAYTGECPPIETSRNDQLLWLWKESTALYPSIYLESLLKSSPNALKFVRYRVKEALRIAAIGRKDYALPVFVYSRPFYAYTFDVLTEEDLVHTIGESAAQGAAGVILWGSIKYASSRESCIAVKNYIDGTLGHYILNVTSAAKLCSKVLCKKNGRCIRKDDTMDAYLHLPSGSFKMNLEVSSGGEEMHVTGTLTEEDTNNLRQKFRCQCYKGWAGDFCELPVFLIRGKYFVEKSKSDLFPYSKSYYQNLV</sequence>
<keyword evidence="5" id="KW-0964">Secreted</keyword>
<dbReference type="InterPro" id="IPR018155">
    <property type="entry name" value="Hyaluronidase"/>
</dbReference>
<proteinExistence type="inferred from homology"/>
<accession>A0ABM1JS73</accession>
<comment type="catalytic activity">
    <reaction evidence="1 10">
        <text>Random hydrolysis of (1-&gt;4)-linkages between N-acetyl-beta-D-glucosamine and D-glucuronate residues in hyaluronate.</text>
        <dbReference type="EC" id="3.2.1.35"/>
    </reaction>
</comment>
<dbReference type="PIRSF" id="PIRSF038193">
    <property type="entry name" value="Hyaluronidase"/>
    <property type="match status" value="1"/>
</dbReference>
<organism evidence="12 13">
    <name type="scientific">Gekko japonicus</name>
    <name type="common">Schlegel's Japanese gecko</name>
    <dbReference type="NCBI Taxonomy" id="146911"/>
    <lineage>
        <taxon>Eukaryota</taxon>
        <taxon>Metazoa</taxon>
        <taxon>Chordata</taxon>
        <taxon>Craniata</taxon>
        <taxon>Vertebrata</taxon>
        <taxon>Euteleostomi</taxon>
        <taxon>Lepidosauria</taxon>
        <taxon>Squamata</taxon>
        <taxon>Bifurcata</taxon>
        <taxon>Gekkota</taxon>
        <taxon>Gekkonidae</taxon>
        <taxon>Gekkoninae</taxon>
        <taxon>Gekko</taxon>
    </lineage>
</organism>
<dbReference type="InterPro" id="IPR013785">
    <property type="entry name" value="Aldolase_TIM"/>
</dbReference>
<dbReference type="GeneID" id="107108394"/>
<evidence type="ECO:0000256" key="5">
    <source>
        <dbReference type="ARBA" id="ARBA00022525"/>
    </source>
</evidence>
<feature type="chain" id="PRO_5047237037" description="Hyaluronidase" evidence="11">
    <location>
        <begin position="24"/>
        <end position="470"/>
    </location>
</feature>
<dbReference type="Gene3D" id="3.20.20.70">
    <property type="entry name" value="Aldolase class I"/>
    <property type="match status" value="1"/>
</dbReference>
<dbReference type="EC" id="3.2.1.35" evidence="10"/>
<dbReference type="InterPro" id="IPR017853">
    <property type="entry name" value="GH"/>
</dbReference>
<evidence type="ECO:0000256" key="11">
    <source>
        <dbReference type="SAM" id="SignalP"/>
    </source>
</evidence>
<keyword evidence="8 10" id="KW-0326">Glycosidase</keyword>
<gene>
    <name evidence="13" type="primary">LOC107108394</name>
</gene>
<evidence type="ECO:0000256" key="8">
    <source>
        <dbReference type="ARBA" id="ARBA00023295"/>
    </source>
</evidence>
<evidence type="ECO:0000313" key="12">
    <source>
        <dbReference type="Proteomes" id="UP000694871"/>
    </source>
</evidence>
<evidence type="ECO:0000256" key="1">
    <source>
        <dbReference type="ARBA" id="ARBA00000251"/>
    </source>
</evidence>
<evidence type="ECO:0000256" key="2">
    <source>
        <dbReference type="ARBA" id="ARBA00004613"/>
    </source>
</evidence>
<evidence type="ECO:0000256" key="4">
    <source>
        <dbReference type="ARBA" id="ARBA00011245"/>
    </source>
</evidence>
<dbReference type="PANTHER" id="PTHR11769:SF9">
    <property type="entry name" value="HYALURONIDASE"/>
    <property type="match status" value="1"/>
</dbReference>
<evidence type="ECO:0000256" key="6">
    <source>
        <dbReference type="ARBA" id="ARBA00022801"/>
    </source>
</evidence>
<feature type="signal peptide" evidence="11">
    <location>
        <begin position="1"/>
        <end position="23"/>
    </location>
</feature>
<evidence type="ECO:0000313" key="13">
    <source>
        <dbReference type="RefSeq" id="XP_015264310.1"/>
    </source>
</evidence>
<dbReference type="Pfam" id="PF01630">
    <property type="entry name" value="Glyco_hydro_56"/>
    <property type="match status" value="1"/>
</dbReference>
<comment type="similarity">
    <text evidence="3 9 10">Belongs to the glycosyl hydrolase 56 family.</text>
</comment>
<dbReference type="SUPFAM" id="SSF51445">
    <property type="entry name" value="(Trans)glycosidases"/>
    <property type="match status" value="1"/>
</dbReference>
<protein>
    <recommendedName>
        <fullName evidence="10">Hyaluronidase</fullName>
        <ecNumber evidence="10">3.2.1.35</ecNumber>
    </recommendedName>
</protein>
<dbReference type="Proteomes" id="UP000694871">
    <property type="component" value="Unplaced"/>
</dbReference>
<reference evidence="13" key="1">
    <citation type="submission" date="2025-08" db="UniProtKB">
        <authorList>
            <consortium name="RefSeq"/>
        </authorList>
    </citation>
    <scope>IDENTIFICATION</scope>
</reference>
<dbReference type="PANTHER" id="PTHR11769">
    <property type="entry name" value="HYALURONIDASE"/>
    <property type="match status" value="1"/>
</dbReference>
<name>A0ABM1JS73_GEKJA</name>
<dbReference type="PRINTS" id="PR00846">
    <property type="entry name" value="GLHYDRLASE56"/>
</dbReference>
<keyword evidence="6 10" id="KW-0378">Hydrolase</keyword>
<comment type="subunit">
    <text evidence="4">Monomer.</text>
</comment>
<keyword evidence="12" id="KW-1185">Reference proteome</keyword>
<keyword evidence="11" id="KW-0732">Signal</keyword>
<comment type="subcellular location">
    <subcellularLocation>
        <location evidence="2">Secreted</location>
    </subcellularLocation>
</comment>
<evidence type="ECO:0000256" key="3">
    <source>
        <dbReference type="ARBA" id="ARBA00008871"/>
    </source>
</evidence>
<keyword evidence="7" id="KW-1015">Disulfide bond</keyword>
<evidence type="ECO:0000256" key="7">
    <source>
        <dbReference type="ARBA" id="ARBA00023157"/>
    </source>
</evidence>
<evidence type="ECO:0000256" key="9">
    <source>
        <dbReference type="PIRNR" id="PIRNR038193"/>
    </source>
</evidence>
<evidence type="ECO:0000256" key="10">
    <source>
        <dbReference type="RuleBase" id="RU610713"/>
    </source>
</evidence>
<dbReference type="RefSeq" id="XP_015264310.1">
    <property type="nucleotide sequence ID" value="XM_015408824.1"/>
</dbReference>